<gene>
    <name evidence="11" type="ORF">PMACD_LOCUS4850</name>
</gene>
<reference evidence="11" key="1">
    <citation type="submission" date="2021-02" db="EMBL/GenBank/DDBJ databases">
        <authorList>
            <person name="Steward A R."/>
        </authorList>
    </citation>
    <scope>NUCLEOTIDE SEQUENCE</scope>
</reference>
<comment type="subcellular location">
    <subcellularLocation>
        <location evidence="1">Endoplasmic reticulum membrane</location>
        <topology evidence="1">Multi-pass membrane protein</topology>
    </subcellularLocation>
</comment>
<evidence type="ECO:0000313" key="11">
    <source>
        <dbReference type="EMBL" id="CAF4825223.1"/>
    </source>
</evidence>
<feature type="transmembrane region" description="Helical" evidence="10">
    <location>
        <begin position="366"/>
        <end position="383"/>
    </location>
</feature>
<dbReference type="PANTHER" id="PTHR13205">
    <property type="entry name" value="TRANSMEMBRANE PROTEIN 15-RELATED"/>
    <property type="match status" value="1"/>
</dbReference>
<proteinExistence type="inferred from homology"/>
<dbReference type="GO" id="GO:0043048">
    <property type="term" value="P:dolichyl monophosphate biosynthetic process"/>
    <property type="evidence" value="ECO:0007669"/>
    <property type="project" value="TreeGrafter"/>
</dbReference>
<dbReference type="EC" id="2.7.1.108" evidence="3"/>
<feature type="transmembrane region" description="Helical" evidence="10">
    <location>
        <begin position="297"/>
        <end position="330"/>
    </location>
</feature>
<dbReference type="EMBL" id="CAJOBZ010000009">
    <property type="protein sequence ID" value="CAF4825223.1"/>
    <property type="molecule type" value="Genomic_DNA"/>
</dbReference>
<evidence type="ECO:0000256" key="3">
    <source>
        <dbReference type="ARBA" id="ARBA00012132"/>
    </source>
</evidence>
<name>A0A821QFZ6_9NEOP</name>
<feature type="transmembrane region" description="Helical" evidence="10">
    <location>
        <begin position="191"/>
        <end position="212"/>
    </location>
</feature>
<evidence type="ECO:0000256" key="7">
    <source>
        <dbReference type="ARBA" id="ARBA00022824"/>
    </source>
</evidence>
<dbReference type="PANTHER" id="PTHR13205:SF15">
    <property type="entry name" value="DOLICHOL KINASE"/>
    <property type="match status" value="1"/>
</dbReference>
<dbReference type="Proteomes" id="UP000663880">
    <property type="component" value="Unassembled WGS sequence"/>
</dbReference>
<keyword evidence="6" id="KW-0418">Kinase</keyword>
<evidence type="ECO:0000256" key="6">
    <source>
        <dbReference type="ARBA" id="ARBA00022777"/>
    </source>
</evidence>
<feature type="transmembrane region" description="Helical" evidence="10">
    <location>
        <begin position="427"/>
        <end position="446"/>
    </location>
</feature>
<keyword evidence="12" id="KW-1185">Reference proteome</keyword>
<comment type="similarity">
    <text evidence="2">Belongs to the polyprenol kinase family.</text>
</comment>
<feature type="transmembrane region" description="Helical" evidence="10">
    <location>
        <begin position="102"/>
        <end position="121"/>
    </location>
</feature>
<dbReference type="AlphaFoldDB" id="A0A821QFZ6"/>
<keyword evidence="4" id="KW-0808">Transferase</keyword>
<dbReference type="GO" id="GO:0004168">
    <property type="term" value="F:dolichol kinase activity"/>
    <property type="evidence" value="ECO:0007669"/>
    <property type="project" value="UniProtKB-EC"/>
</dbReference>
<feature type="transmembrane region" description="Helical" evidence="10">
    <location>
        <begin position="265"/>
        <end position="285"/>
    </location>
</feature>
<dbReference type="GO" id="GO:0005789">
    <property type="term" value="C:endoplasmic reticulum membrane"/>
    <property type="evidence" value="ECO:0007669"/>
    <property type="project" value="UniProtKB-SubCell"/>
</dbReference>
<evidence type="ECO:0000256" key="2">
    <source>
        <dbReference type="ARBA" id="ARBA00010794"/>
    </source>
</evidence>
<dbReference type="OrthoDB" id="377083at2759"/>
<organism evidence="11 12">
    <name type="scientific">Pieris macdunnoughi</name>
    <dbReference type="NCBI Taxonomy" id="345717"/>
    <lineage>
        <taxon>Eukaryota</taxon>
        <taxon>Metazoa</taxon>
        <taxon>Ecdysozoa</taxon>
        <taxon>Arthropoda</taxon>
        <taxon>Hexapoda</taxon>
        <taxon>Insecta</taxon>
        <taxon>Pterygota</taxon>
        <taxon>Neoptera</taxon>
        <taxon>Endopterygota</taxon>
        <taxon>Lepidoptera</taxon>
        <taxon>Glossata</taxon>
        <taxon>Ditrysia</taxon>
        <taxon>Papilionoidea</taxon>
        <taxon>Pieridae</taxon>
        <taxon>Pierinae</taxon>
        <taxon>Pieris</taxon>
    </lineage>
</organism>
<accession>A0A821QFZ6</accession>
<evidence type="ECO:0000256" key="4">
    <source>
        <dbReference type="ARBA" id="ARBA00022679"/>
    </source>
</evidence>
<comment type="caution">
    <text evidence="11">The sequence shown here is derived from an EMBL/GenBank/DDBJ whole genome shotgun (WGS) entry which is preliminary data.</text>
</comment>
<evidence type="ECO:0000256" key="5">
    <source>
        <dbReference type="ARBA" id="ARBA00022692"/>
    </source>
</evidence>
<feature type="transmembrane region" description="Helical" evidence="10">
    <location>
        <begin position="390"/>
        <end position="407"/>
    </location>
</feature>
<evidence type="ECO:0000256" key="8">
    <source>
        <dbReference type="ARBA" id="ARBA00022989"/>
    </source>
</evidence>
<protein>
    <recommendedName>
        <fullName evidence="3">dolichol kinase</fullName>
        <ecNumber evidence="3">2.7.1.108</ecNumber>
    </recommendedName>
</protein>
<evidence type="ECO:0000256" key="9">
    <source>
        <dbReference type="ARBA" id="ARBA00023136"/>
    </source>
</evidence>
<dbReference type="InterPro" id="IPR032974">
    <property type="entry name" value="Polypren_kinase"/>
</dbReference>
<feature type="transmembrane region" description="Helical" evidence="10">
    <location>
        <begin position="127"/>
        <end position="148"/>
    </location>
</feature>
<feature type="transmembrane region" description="Helical" evidence="10">
    <location>
        <begin position="160"/>
        <end position="179"/>
    </location>
</feature>
<evidence type="ECO:0000256" key="10">
    <source>
        <dbReference type="SAM" id="Phobius"/>
    </source>
</evidence>
<sequence>MFENTLSILPKPVRIQYETLIAPLNRNIKHNVQEGGIQTRPSQSNGLWCQFLLPSVLCMYFILEEVTLLYKISTFLSLGLLSYCSLFILFLSLSSLVVKEPVYGGCLASSLISTLLLYSVLKQNLLFSFMVSSATVLSFVWFLRYSLIKLPKTFTIGESIIANQSVTLFSVISILSSNWMLKSSERDEDTFFIYAIVFTVFMAVGLMIVALYSLNDTLQNMRSLIQIIATGATFVLITLHFIIGVDFVNKIVKFIFFTGYRKEIVTFWLLLVGLSISALSMRTKLAIKATTVTRKTFHVLASLVFLSGILFDIQLMLLAAGIGLGAIIFVEALRKSKIEPVTSALQAAFLTYSDEKDCGTFAMTPLYLYVGLACPLILVPSYSDDHKLELLSGVLSIGIGDTAASWFGSRFGFNKWSDSNRTMEGTAFNILSQIATVYTLIIFELINPKNALARTTFVATVTSLVEAQTDQVDNLVLPLVSIAAFQITRFVL</sequence>
<feature type="transmembrane region" description="Helical" evidence="10">
    <location>
        <begin position="46"/>
        <end position="63"/>
    </location>
</feature>
<feature type="transmembrane region" description="Helical" evidence="10">
    <location>
        <begin position="69"/>
        <end position="90"/>
    </location>
</feature>
<keyword evidence="8 10" id="KW-1133">Transmembrane helix</keyword>
<feature type="transmembrane region" description="Helical" evidence="10">
    <location>
        <begin position="224"/>
        <end position="245"/>
    </location>
</feature>
<keyword evidence="7" id="KW-0256">Endoplasmic reticulum</keyword>
<keyword evidence="9 10" id="KW-0472">Membrane</keyword>
<evidence type="ECO:0000313" key="12">
    <source>
        <dbReference type="Proteomes" id="UP000663880"/>
    </source>
</evidence>
<evidence type="ECO:0000256" key="1">
    <source>
        <dbReference type="ARBA" id="ARBA00004477"/>
    </source>
</evidence>
<keyword evidence="5 10" id="KW-0812">Transmembrane</keyword>